<reference evidence="1" key="1">
    <citation type="journal article" date="2014" name="Int. J. Syst. Evol. Microbiol.">
        <title>Complete genome sequence of Corynebacterium casei LMG S-19264T (=DSM 44701T), isolated from a smear-ripened cheese.</title>
        <authorList>
            <consortium name="US DOE Joint Genome Institute (JGI-PGF)"/>
            <person name="Walter F."/>
            <person name="Albersmeier A."/>
            <person name="Kalinowski J."/>
            <person name="Ruckert C."/>
        </authorList>
    </citation>
    <scope>NUCLEOTIDE SEQUENCE</scope>
    <source>
        <strain evidence="1">CGMCC 1.15725</strain>
    </source>
</reference>
<dbReference type="Proteomes" id="UP000646365">
    <property type="component" value="Unassembled WGS sequence"/>
</dbReference>
<proteinExistence type="predicted"/>
<gene>
    <name evidence="1" type="ORF">GCM10011611_35160</name>
</gene>
<accession>A0A8J2YWJ5</accession>
<dbReference type="Gene3D" id="3.20.20.60">
    <property type="entry name" value="Phosphoenolpyruvate-binding domains"/>
    <property type="match status" value="1"/>
</dbReference>
<dbReference type="GO" id="GO:0003824">
    <property type="term" value="F:catalytic activity"/>
    <property type="evidence" value="ECO:0007669"/>
    <property type="project" value="InterPro"/>
</dbReference>
<dbReference type="SUPFAM" id="SSF51621">
    <property type="entry name" value="Phosphoenolpyruvate/pyruvate domain"/>
    <property type="match status" value="1"/>
</dbReference>
<reference evidence="1" key="2">
    <citation type="submission" date="2020-09" db="EMBL/GenBank/DDBJ databases">
        <authorList>
            <person name="Sun Q."/>
            <person name="Zhou Y."/>
        </authorList>
    </citation>
    <scope>NUCLEOTIDE SEQUENCE</scope>
    <source>
        <strain evidence="1">CGMCC 1.15725</strain>
    </source>
</reference>
<dbReference type="EMBL" id="BMJQ01000009">
    <property type="protein sequence ID" value="GGF26092.1"/>
    <property type="molecule type" value="Genomic_DNA"/>
</dbReference>
<dbReference type="InterPro" id="IPR015813">
    <property type="entry name" value="Pyrv/PenolPyrv_kinase-like_dom"/>
</dbReference>
<dbReference type="AlphaFoldDB" id="A0A8J2YWJ5"/>
<keyword evidence="2" id="KW-1185">Reference proteome</keyword>
<dbReference type="CDD" id="cd00377">
    <property type="entry name" value="ICL_PEPM"/>
    <property type="match status" value="1"/>
</dbReference>
<dbReference type="RefSeq" id="WP_189048101.1">
    <property type="nucleotide sequence ID" value="NZ_BMJQ01000009.1"/>
</dbReference>
<sequence>MSDLAAIFRSLHQGPTLLRLANAWDAGSARLIESVGAPAIATTSAGVAWAEGYPDGDALPVKALAAVVATITRVIRVPLSVDFEGGYSHEPAGAAENIAPLLDAGAVGINIEDGTAPPELLCSKIEAIKRVAAAKGIDLYINARTDVYLQGLVPEAERLAETKRRAALYREAGADGIFAPAVIDPATIRAIAEATPLPLNVLARKGLPPAAELAPLGVRRLSAGSGICQALWGRAAALARGFLTDGASDPLAEGAMIYPEINALFQGR</sequence>
<evidence type="ECO:0008006" key="3">
    <source>
        <dbReference type="Google" id="ProtNLM"/>
    </source>
</evidence>
<dbReference type="Pfam" id="PF13714">
    <property type="entry name" value="PEP_mutase"/>
    <property type="match status" value="1"/>
</dbReference>
<comment type="caution">
    <text evidence="1">The sequence shown here is derived from an EMBL/GenBank/DDBJ whole genome shotgun (WGS) entry which is preliminary data.</text>
</comment>
<name>A0A8J2YWJ5_9PROT</name>
<evidence type="ECO:0000313" key="2">
    <source>
        <dbReference type="Proteomes" id="UP000646365"/>
    </source>
</evidence>
<protein>
    <recommendedName>
        <fullName evidence="3">Isocitrate lyase/phosphoenolpyruvate mutase family protein</fullName>
    </recommendedName>
</protein>
<dbReference type="PANTHER" id="PTHR42905">
    <property type="entry name" value="PHOSPHOENOLPYRUVATE CARBOXYLASE"/>
    <property type="match status" value="1"/>
</dbReference>
<organism evidence="1 2">
    <name type="scientific">Aliidongia dinghuensis</name>
    <dbReference type="NCBI Taxonomy" id="1867774"/>
    <lineage>
        <taxon>Bacteria</taxon>
        <taxon>Pseudomonadati</taxon>
        <taxon>Pseudomonadota</taxon>
        <taxon>Alphaproteobacteria</taxon>
        <taxon>Rhodospirillales</taxon>
        <taxon>Dongiaceae</taxon>
        <taxon>Aliidongia</taxon>
    </lineage>
</organism>
<dbReference type="PANTHER" id="PTHR42905:SF16">
    <property type="entry name" value="CARBOXYPHOSPHONOENOLPYRUVATE PHOSPHONOMUTASE-LIKE PROTEIN (AFU_ORTHOLOGUE AFUA_5G07230)"/>
    <property type="match status" value="1"/>
</dbReference>
<dbReference type="InterPro" id="IPR040442">
    <property type="entry name" value="Pyrv_kinase-like_dom_sf"/>
</dbReference>
<evidence type="ECO:0000313" key="1">
    <source>
        <dbReference type="EMBL" id="GGF26092.1"/>
    </source>
</evidence>
<dbReference type="InterPro" id="IPR039556">
    <property type="entry name" value="ICL/PEPM"/>
</dbReference>